<dbReference type="InterPro" id="IPR001387">
    <property type="entry name" value="Cro/C1-type_HTH"/>
</dbReference>
<feature type="domain" description="HTH cro/C1-type" evidence="1">
    <location>
        <begin position="1"/>
        <end position="41"/>
    </location>
</feature>
<dbReference type="SUPFAM" id="SSF47413">
    <property type="entry name" value="lambda repressor-like DNA-binding domains"/>
    <property type="match status" value="1"/>
</dbReference>
<dbReference type="Gene3D" id="1.10.260.40">
    <property type="entry name" value="lambda repressor-like DNA-binding domains"/>
    <property type="match status" value="1"/>
</dbReference>
<gene>
    <name evidence="2" type="ORF">DSCA_25240</name>
    <name evidence="3" type="ORF">DSCA_25290</name>
</gene>
<dbReference type="CDD" id="cd00093">
    <property type="entry name" value="HTH_XRE"/>
    <property type="match status" value="1"/>
</dbReference>
<reference evidence="3 4" key="1">
    <citation type="submission" date="2019-11" db="EMBL/GenBank/DDBJ databases">
        <title>Comparative genomics of hydrocarbon-degrading Desulfosarcina strains.</title>
        <authorList>
            <person name="Watanabe M."/>
            <person name="Kojima H."/>
            <person name="Fukui M."/>
        </authorList>
    </citation>
    <scope>NUCLEOTIDE SEQUENCE [LARGE SCALE GENOMIC DNA]</scope>
    <source>
        <strain evidence="3 4">PL12</strain>
    </source>
</reference>
<dbReference type="EMBL" id="AP021874">
    <property type="protein sequence ID" value="BBO68599.1"/>
    <property type="molecule type" value="Genomic_DNA"/>
</dbReference>
<dbReference type="GO" id="GO:0003677">
    <property type="term" value="F:DNA binding"/>
    <property type="evidence" value="ECO:0007669"/>
    <property type="project" value="InterPro"/>
</dbReference>
<protein>
    <recommendedName>
        <fullName evidence="1">HTH cro/C1-type domain-containing protein</fullName>
    </recommendedName>
</protein>
<dbReference type="KEGG" id="dalk:DSCA_25240"/>
<evidence type="ECO:0000259" key="1">
    <source>
        <dbReference type="PROSITE" id="PS50943"/>
    </source>
</evidence>
<sequence>MAKKIGTSGPIVGRYERGEMTPSVEVAKKLADTFDVTLDFLVDDTGRTAEIKDKAMLQRIMDIQALDTEDQKTIVHVLDSLLRDAKAKKAYAPQ</sequence>
<proteinExistence type="predicted"/>
<dbReference type="Pfam" id="PF01381">
    <property type="entry name" value="HTH_3"/>
    <property type="match status" value="1"/>
</dbReference>
<dbReference type="KEGG" id="dalk:DSCA_25290"/>
<dbReference type="PROSITE" id="PS50943">
    <property type="entry name" value="HTH_CROC1"/>
    <property type="match status" value="1"/>
</dbReference>
<keyword evidence="4" id="KW-1185">Reference proteome</keyword>
<name>A0A5K7YL33_9BACT</name>
<dbReference type="InterPro" id="IPR010982">
    <property type="entry name" value="Lambda_DNA-bd_dom_sf"/>
</dbReference>
<organism evidence="3 4">
    <name type="scientific">Desulfosarcina alkanivorans</name>
    <dbReference type="NCBI Taxonomy" id="571177"/>
    <lineage>
        <taxon>Bacteria</taxon>
        <taxon>Pseudomonadati</taxon>
        <taxon>Thermodesulfobacteriota</taxon>
        <taxon>Desulfobacteria</taxon>
        <taxon>Desulfobacterales</taxon>
        <taxon>Desulfosarcinaceae</taxon>
        <taxon>Desulfosarcina</taxon>
    </lineage>
</organism>
<dbReference type="EMBL" id="AP021874">
    <property type="protein sequence ID" value="BBO68594.1"/>
    <property type="molecule type" value="Genomic_DNA"/>
</dbReference>
<evidence type="ECO:0000313" key="3">
    <source>
        <dbReference type="EMBL" id="BBO68599.1"/>
    </source>
</evidence>
<evidence type="ECO:0000313" key="4">
    <source>
        <dbReference type="Proteomes" id="UP000427906"/>
    </source>
</evidence>
<accession>A0A5K7YL33</accession>
<dbReference type="Proteomes" id="UP000427906">
    <property type="component" value="Chromosome"/>
</dbReference>
<evidence type="ECO:0000313" key="2">
    <source>
        <dbReference type="EMBL" id="BBO68594.1"/>
    </source>
</evidence>
<dbReference type="AlphaFoldDB" id="A0A5K7YL33"/>